<feature type="compositionally biased region" description="Polar residues" evidence="1">
    <location>
        <begin position="22"/>
        <end position="32"/>
    </location>
</feature>
<feature type="region of interest" description="Disordered" evidence="1">
    <location>
        <begin position="65"/>
        <end position="111"/>
    </location>
</feature>
<feature type="compositionally biased region" description="Basic and acidic residues" evidence="1">
    <location>
        <begin position="432"/>
        <end position="451"/>
    </location>
</feature>
<accession>A0A8H7FC13</accession>
<reference evidence="2 3" key="1">
    <citation type="journal article" name="Sci. Rep.">
        <title>Telomere-to-telomere assembled and centromere annotated genomes of the two main subspecies of the button mushroom Agaricus bisporus reveal especially polymorphic chromosome ends.</title>
        <authorList>
            <person name="Sonnenberg A.S.M."/>
            <person name="Sedaghat-Telgerd N."/>
            <person name="Lavrijssen B."/>
            <person name="Ohm R.A."/>
            <person name="Hendrickx P.M."/>
            <person name="Scholtmeijer K."/>
            <person name="Baars J.J.P."/>
            <person name="van Peer A."/>
        </authorList>
    </citation>
    <scope>NUCLEOTIDE SEQUENCE [LARGE SCALE GENOMIC DNA]</scope>
    <source>
        <strain evidence="2 3">H119_p4</strain>
    </source>
</reference>
<feature type="region of interest" description="Disordered" evidence="1">
    <location>
        <begin position="431"/>
        <end position="468"/>
    </location>
</feature>
<dbReference type="AlphaFoldDB" id="A0A8H7FC13"/>
<dbReference type="Proteomes" id="UP000629468">
    <property type="component" value="Unassembled WGS sequence"/>
</dbReference>
<evidence type="ECO:0000313" key="2">
    <source>
        <dbReference type="EMBL" id="KAF7784979.1"/>
    </source>
</evidence>
<evidence type="ECO:0000313" key="3">
    <source>
        <dbReference type="Proteomes" id="UP000629468"/>
    </source>
</evidence>
<gene>
    <name evidence="2" type="ORF">Agabi119p4_1144</name>
</gene>
<feature type="region of interest" description="Disordered" evidence="1">
    <location>
        <begin position="1"/>
        <end position="53"/>
    </location>
</feature>
<name>A0A8H7FC13_AGABI</name>
<dbReference type="EMBL" id="JABXXO010000001">
    <property type="protein sequence ID" value="KAF7784979.1"/>
    <property type="molecule type" value="Genomic_DNA"/>
</dbReference>
<evidence type="ECO:0008006" key="4">
    <source>
        <dbReference type="Google" id="ProtNLM"/>
    </source>
</evidence>
<evidence type="ECO:0000256" key="1">
    <source>
        <dbReference type="SAM" id="MobiDB-lite"/>
    </source>
</evidence>
<sequence>MDGMSRYASPARQTQEKDIFNTPAQNLQMSPITSPPQTTILPPHPPSMPSTPLRAINTVNFEQEGHTPKRSLPLEENGSPDRSTKLAKLDPPAGVSASIHNPNPQSTGIPLDQPDIPMGDAEQTDEASGRKIVGNHITTSKGLTYTAPPPGGFPTPQLTRPYAKNVSPLLAGQVEALGPHTIWVRPWKMKFIKKDDAQEERDAISQVLTDFFERDDPIELLATNPAPNAIRVYDNTPWYFIVPKLSENEYRMAVKTKVIASNTATLFILPATQQIPSFVMLIKGIDQPTGKADEGALIVKETVQRVMRDRVPKLKSTLENLSEIIKNPGIAISFFIDSIEANAVRVPKSKTNSHQNVTHWSITAKSMPPFTLFDSYIKFIEIYDGAEFQTLGYGIGKVAKGSETVTCYNCKSSDHPDARCPFPAIPGWLAPTDDKFPWSKAEPERQNDSGRGRKPKRGGYRGSYNKTN</sequence>
<feature type="compositionally biased region" description="Polar residues" evidence="1">
    <location>
        <begin position="98"/>
        <end position="108"/>
    </location>
</feature>
<protein>
    <recommendedName>
        <fullName evidence="4">CCHC-type domain-containing protein</fullName>
    </recommendedName>
</protein>
<proteinExistence type="predicted"/>
<organism evidence="2 3">
    <name type="scientific">Agaricus bisporus var. burnettii</name>
    <dbReference type="NCBI Taxonomy" id="192524"/>
    <lineage>
        <taxon>Eukaryota</taxon>
        <taxon>Fungi</taxon>
        <taxon>Dikarya</taxon>
        <taxon>Basidiomycota</taxon>
        <taxon>Agaricomycotina</taxon>
        <taxon>Agaricomycetes</taxon>
        <taxon>Agaricomycetidae</taxon>
        <taxon>Agaricales</taxon>
        <taxon>Agaricineae</taxon>
        <taxon>Agaricaceae</taxon>
        <taxon>Agaricus</taxon>
    </lineage>
</organism>
<comment type="caution">
    <text evidence="2">The sequence shown here is derived from an EMBL/GenBank/DDBJ whole genome shotgun (WGS) entry which is preliminary data.</text>
</comment>